<evidence type="ECO:0000256" key="1">
    <source>
        <dbReference type="SAM" id="Phobius"/>
    </source>
</evidence>
<gene>
    <name evidence="2" type="ORF">GCM10010420_29940</name>
</gene>
<accession>A0ABN3IF03</accession>
<evidence type="ECO:0008006" key="4">
    <source>
        <dbReference type="Google" id="ProtNLM"/>
    </source>
</evidence>
<dbReference type="RefSeq" id="WP_344631498.1">
    <property type="nucleotide sequence ID" value="NZ_BAAATJ010000012.1"/>
</dbReference>
<protein>
    <recommendedName>
        <fullName evidence="4">Integral membrane protein</fullName>
    </recommendedName>
</protein>
<evidence type="ECO:0000313" key="3">
    <source>
        <dbReference type="Proteomes" id="UP001500058"/>
    </source>
</evidence>
<dbReference type="Proteomes" id="UP001500058">
    <property type="component" value="Unassembled WGS sequence"/>
</dbReference>
<keyword evidence="3" id="KW-1185">Reference proteome</keyword>
<comment type="caution">
    <text evidence="2">The sequence shown here is derived from an EMBL/GenBank/DDBJ whole genome shotgun (WGS) entry which is preliminary data.</text>
</comment>
<dbReference type="EMBL" id="BAAATJ010000012">
    <property type="protein sequence ID" value="GAA2401102.1"/>
    <property type="molecule type" value="Genomic_DNA"/>
</dbReference>
<organism evidence="2 3">
    <name type="scientific">Streptomyces glaucosporus</name>
    <dbReference type="NCBI Taxonomy" id="284044"/>
    <lineage>
        <taxon>Bacteria</taxon>
        <taxon>Bacillati</taxon>
        <taxon>Actinomycetota</taxon>
        <taxon>Actinomycetes</taxon>
        <taxon>Kitasatosporales</taxon>
        <taxon>Streptomycetaceae</taxon>
        <taxon>Streptomyces</taxon>
    </lineage>
</organism>
<sequence length="93" mass="9206">MIWEVLGSALLGLAVALVAAHRFPDRFRDRSLVLATGPAAAVAGGVITHVVLGPGHSLPALVVAVLVAAALLSLLVRPRGGSAASGRPSVGAV</sequence>
<evidence type="ECO:0000313" key="2">
    <source>
        <dbReference type="EMBL" id="GAA2401102.1"/>
    </source>
</evidence>
<feature type="transmembrane region" description="Helical" evidence="1">
    <location>
        <begin position="31"/>
        <end position="52"/>
    </location>
</feature>
<keyword evidence="1" id="KW-0812">Transmembrane</keyword>
<name>A0ABN3IF03_9ACTN</name>
<reference evidence="2 3" key="1">
    <citation type="journal article" date="2019" name="Int. J. Syst. Evol. Microbiol.">
        <title>The Global Catalogue of Microorganisms (GCM) 10K type strain sequencing project: providing services to taxonomists for standard genome sequencing and annotation.</title>
        <authorList>
            <consortium name="The Broad Institute Genomics Platform"/>
            <consortium name="The Broad Institute Genome Sequencing Center for Infectious Disease"/>
            <person name="Wu L."/>
            <person name="Ma J."/>
        </authorList>
    </citation>
    <scope>NUCLEOTIDE SEQUENCE [LARGE SCALE GENOMIC DNA]</scope>
    <source>
        <strain evidence="2 3">JCM 6921</strain>
    </source>
</reference>
<proteinExistence type="predicted"/>
<feature type="transmembrane region" description="Helical" evidence="1">
    <location>
        <begin position="6"/>
        <end position="24"/>
    </location>
</feature>
<feature type="transmembrane region" description="Helical" evidence="1">
    <location>
        <begin position="58"/>
        <end position="76"/>
    </location>
</feature>
<keyword evidence="1" id="KW-1133">Transmembrane helix</keyword>
<keyword evidence="1" id="KW-0472">Membrane</keyword>